<proteinExistence type="predicted"/>
<dbReference type="InParanoid" id="F0XJS7"/>
<evidence type="ECO:0000313" key="4">
    <source>
        <dbReference type="Proteomes" id="UP000007796"/>
    </source>
</evidence>
<evidence type="ECO:0000256" key="2">
    <source>
        <dbReference type="SAM" id="Phobius"/>
    </source>
</evidence>
<dbReference type="AlphaFoldDB" id="F0XJS7"/>
<accession>F0XJS7</accession>
<organism evidence="4">
    <name type="scientific">Grosmannia clavigera (strain kw1407 / UAMH 11150)</name>
    <name type="common">Blue stain fungus</name>
    <name type="synonym">Graphiocladiella clavigera</name>
    <dbReference type="NCBI Taxonomy" id="655863"/>
    <lineage>
        <taxon>Eukaryota</taxon>
        <taxon>Fungi</taxon>
        <taxon>Dikarya</taxon>
        <taxon>Ascomycota</taxon>
        <taxon>Pezizomycotina</taxon>
        <taxon>Sordariomycetes</taxon>
        <taxon>Sordariomycetidae</taxon>
        <taxon>Ophiostomatales</taxon>
        <taxon>Ophiostomataceae</taxon>
        <taxon>Leptographium</taxon>
    </lineage>
</organism>
<dbReference type="OrthoDB" id="60858at2759"/>
<keyword evidence="2" id="KW-0472">Membrane</keyword>
<name>F0XJS7_GROCL</name>
<feature type="compositionally biased region" description="Pro residues" evidence="1">
    <location>
        <begin position="49"/>
        <end position="66"/>
    </location>
</feature>
<dbReference type="RefSeq" id="XP_014171516.1">
    <property type="nucleotide sequence ID" value="XM_014316041.1"/>
</dbReference>
<evidence type="ECO:0000256" key="1">
    <source>
        <dbReference type="SAM" id="MobiDB-lite"/>
    </source>
</evidence>
<dbReference type="STRING" id="655863.F0XJS7"/>
<dbReference type="Proteomes" id="UP000007796">
    <property type="component" value="Unassembled WGS sequence"/>
</dbReference>
<dbReference type="HOGENOM" id="CLU_076143_0_0_1"/>
<reference evidence="3 4" key="1">
    <citation type="journal article" date="2011" name="Proc. Natl. Acad. Sci. U.S.A.">
        <title>Genome and transcriptome analyses of the mountain pine beetle-fungal symbiont Grosmannia clavigera, a lodgepole pine pathogen.</title>
        <authorList>
            <person name="DiGuistini S."/>
            <person name="Wang Y."/>
            <person name="Liao N.Y."/>
            <person name="Taylor G."/>
            <person name="Tanguay P."/>
            <person name="Feau N."/>
            <person name="Henrissat B."/>
            <person name="Chan S.K."/>
            <person name="Hesse-Orce U."/>
            <person name="Alamouti S.M."/>
            <person name="Tsui C.K.M."/>
            <person name="Docking R.T."/>
            <person name="Levasseur A."/>
            <person name="Haridas S."/>
            <person name="Robertson G."/>
            <person name="Birol I."/>
            <person name="Holt R.A."/>
            <person name="Marra M.A."/>
            <person name="Hamelin R.C."/>
            <person name="Hirst M."/>
            <person name="Jones S.J.M."/>
            <person name="Bohlmann J."/>
            <person name="Breuil C."/>
        </authorList>
    </citation>
    <scope>NUCLEOTIDE SEQUENCE [LARGE SCALE GENOMIC DNA]</scope>
    <source>
        <strain evidence="4">kw1407 / UAMH 11150</strain>
    </source>
</reference>
<sequence>MVLTRSASGVDVPPPPTPSRSRASTPSTARKPSTRKVTPRQSTLASLSPSPPSSLPPTPIAPPSPPAHTSAPPLWSHSPSGLALFWLAVSLPLVIWDCGYVLLRPHSMPGGSLHWPIWQPYALYGEVDHVYGRRQWDAHDGFGAAQAVLNVVETALYLGYIGIWSRCRKTDSTSDGVVQTVQTVGGRAGARALLMLFAAAVMTLSKTVLYWLNEYFSGFANIGHNDIVSLVFLWIIPNGLWIVFPAIMTYKTGSEIVTALAGLPRPDAKKE</sequence>
<evidence type="ECO:0000313" key="3">
    <source>
        <dbReference type="EMBL" id="EFX02034.1"/>
    </source>
</evidence>
<protein>
    <submittedName>
        <fullName evidence="3">Uncharacterized protein</fullName>
    </submittedName>
</protein>
<feature type="transmembrane region" description="Helical" evidence="2">
    <location>
        <begin position="192"/>
        <end position="212"/>
    </location>
</feature>
<dbReference type="eggNOG" id="ENOG502S97T">
    <property type="taxonomic scope" value="Eukaryota"/>
</dbReference>
<keyword evidence="4" id="KW-1185">Reference proteome</keyword>
<feature type="region of interest" description="Disordered" evidence="1">
    <location>
        <begin position="1"/>
        <end position="73"/>
    </location>
</feature>
<gene>
    <name evidence="3" type="ORF">CMQ_2083</name>
</gene>
<feature type="transmembrane region" description="Helical" evidence="2">
    <location>
        <begin position="83"/>
        <end position="103"/>
    </location>
</feature>
<dbReference type="GeneID" id="25975033"/>
<dbReference type="PANTHER" id="PTHR37919:SF2">
    <property type="entry name" value="EXPERA DOMAIN-CONTAINING PROTEIN"/>
    <property type="match status" value="1"/>
</dbReference>
<feature type="transmembrane region" description="Helical" evidence="2">
    <location>
        <begin position="227"/>
        <end position="247"/>
    </location>
</feature>
<keyword evidence="2" id="KW-1133">Transmembrane helix</keyword>
<dbReference type="EMBL" id="GL629782">
    <property type="protein sequence ID" value="EFX02034.1"/>
    <property type="molecule type" value="Genomic_DNA"/>
</dbReference>
<feature type="compositionally biased region" description="Low complexity" evidence="1">
    <location>
        <begin position="19"/>
        <end position="30"/>
    </location>
</feature>
<dbReference type="PANTHER" id="PTHR37919">
    <property type="entry name" value="PROTEIN CBG05606"/>
    <property type="match status" value="1"/>
</dbReference>
<keyword evidence="2" id="KW-0812">Transmembrane</keyword>